<name>A0A919MED9_9ACTN</name>
<sequence length="78" mass="8755">MAALLAESLEALERVGCQVDFCDGPTLEPVDMRTCFVCELIAKLRVDQGLPARRADELTWAEAERQRDAAYMRRAVGR</sequence>
<evidence type="ECO:0000313" key="1">
    <source>
        <dbReference type="EMBL" id="GIE16771.1"/>
    </source>
</evidence>
<dbReference type="AlphaFoldDB" id="A0A919MED9"/>
<organism evidence="1 2">
    <name type="scientific">Paractinoplanes ferrugineus</name>
    <dbReference type="NCBI Taxonomy" id="113564"/>
    <lineage>
        <taxon>Bacteria</taxon>
        <taxon>Bacillati</taxon>
        <taxon>Actinomycetota</taxon>
        <taxon>Actinomycetes</taxon>
        <taxon>Micromonosporales</taxon>
        <taxon>Micromonosporaceae</taxon>
        <taxon>Paractinoplanes</taxon>
    </lineage>
</organism>
<comment type="caution">
    <text evidence="1">The sequence shown here is derived from an EMBL/GenBank/DDBJ whole genome shotgun (WGS) entry which is preliminary data.</text>
</comment>
<accession>A0A919MED9</accession>
<gene>
    <name evidence="1" type="ORF">Afe05nite_86110</name>
</gene>
<protein>
    <submittedName>
        <fullName evidence="1">Uncharacterized protein</fullName>
    </submittedName>
</protein>
<dbReference type="RefSeq" id="WP_203823091.1">
    <property type="nucleotide sequence ID" value="NZ_BAAABP010000020.1"/>
</dbReference>
<keyword evidence="2" id="KW-1185">Reference proteome</keyword>
<reference evidence="1" key="1">
    <citation type="submission" date="2021-01" db="EMBL/GenBank/DDBJ databases">
        <title>Whole genome shotgun sequence of Actinoplanes ferrugineus NBRC 15555.</title>
        <authorList>
            <person name="Komaki H."/>
            <person name="Tamura T."/>
        </authorList>
    </citation>
    <scope>NUCLEOTIDE SEQUENCE</scope>
    <source>
        <strain evidence="1">NBRC 15555</strain>
    </source>
</reference>
<proteinExistence type="predicted"/>
<evidence type="ECO:0000313" key="2">
    <source>
        <dbReference type="Proteomes" id="UP000598174"/>
    </source>
</evidence>
<dbReference type="EMBL" id="BOMM01000099">
    <property type="protein sequence ID" value="GIE16771.1"/>
    <property type="molecule type" value="Genomic_DNA"/>
</dbReference>
<dbReference type="Proteomes" id="UP000598174">
    <property type="component" value="Unassembled WGS sequence"/>
</dbReference>